<dbReference type="EMBL" id="QOUX01000001">
    <property type="protein sequence ID" value="RXJ04061.1"/>
    <property type="molecule type" value="Genomic_DNA"/>
</dbReference>
<dbReference type="PROSITE" id="PS51365">
    <property type="entry name" value="RENAL_DIPEPTIDASE_2"/>
    <property type="match status" value="1"/>
</dbReference>
<dbReference type="AlphaFoldDB" id="A0A4Q0VZP1"/>
<proteinExistence type="predicted"/>
<protein>
    <submittedName>
        <fullName evidence="1">Membrane dipeptidase</fullName>
    </submittedName>
</protein>
<evidence type="ECO:0000313" key="1">
    <source>
        <dbReference type="EMBL" id="RXJ04061.1"/>
    </source>
</evidence>
<sequence length="307" mass="34507">MKIIDTHCDALLKLWEDKNRSYTDSPEIETNFQRLQQGGVKGQLYAIFIDPDSPFDQKYQLALEQIDLFHSEVVGKHQQIKKIVNWADFDLLEEGEIGAVLTLEGADAFGNDLNKLMHFYDLGVKSLGLTWNNANLVADGVGESRGAGLTDFGKEVVRLNNERKVLTDVSHLSVKGFWDVMELADYPIATHSNSITLCNHRRNLSDEQAKAMFENHGLVGIVFNPPFLTETGTASITDIIRHIEHFCSLGGETQICLGSDFDGISQFVEGLEDASKYQQLTNELLKHYSEDQVAGFAHQNFLRFIPR</sequence>
<accession>A0A4Q0VZP1</accession>
<dbReference type="PANTHER" id="PTHR10443">
    <property type="entry name" value="MICROSOMAL DIPEPTIDASE"/>
    <property type="match status" value="1"/>
</dbReference>
<dbReference type="OrthoDB" id="9804920at2"/>
<comment type="caution">
    <text evidence="1">The sequence shown here is derived from an EMBL/GenBank/DDBJ whole genome shotgun (WGS) entry which is preliminary data.</text>
</comment>
<gene>
    <name evidence="1" type="ORF">DS745_01340</name>
</gene>
<keyword evidence="2" id="KW-1185">Reference proteome</keyword>
<dbReference type="SUPFAM" id="SSF51556">
    <property type="entry name" value="Metallo-dependent hydrolases"/>
    <property type="match status" value="1"/>
</dbReference>
<reference evidence="1 2" key="1">
    <citation type="journal article" date="2019" name="Int. J. Syst. Evol. Microbiol.">
        <title>Anaerobacillus alkaliphilus sp. nov., a novel alkaliphilic and moderately halophilic bacterium.</title>
        <authorList>
            <person name="Borsodi A.K."/>
            <person name="Aszalos J.M."/>
            <person name="Bihari P."/>
            <person name="Nagy I."/>
            <person name="Schumann P."/>
            <person name="Sproer C."/>
            <person name="Kovacs A.L."/>
            <person name="Boka K."/>
            <person name="Dobosy P."/>
            <person name="Ovari M."/>
            <person name="Szili-Kovacs T."/>
            <person name="Toth E."/>
        </authorList>
    </citation>
    <scope>NUCLEOTIDE SEQUENCE [LARGE SCALE GENOMIC DNA]</scope>
    <source>
        <strain evidence="1 2">B16-10</strain>
    </source>
</reference>
<dbReference type="Gene3D" id="3.20.20.140">
    <property type="entry name" value="Metal-dependent hydrolases"/>
    <property type="match status" value="1"/>
</dbReference>
<dbReference type="PANTHER" id="PTHR10443:SF12">
    <property type="entry name" value="DIPEPTIDASE"/>
    <property type="match status" value="1"/>
</dbReference>
<dbReference type="Proteomes" id="UP000290649">
    <property type="component" value="Unassembled WGS sequence"/>
</dbReference>
<dbReference type="InterPro" id="IPR008257">
    <property type="entry name" value="Pept_M19"/>
</dbReference>
<dbReference type="RefSeq" id="WP_129076408.1">
    <property type="nucleotide sequence ID" value="NZ_QOUX01000001.1"/>
</dbReference>
<organism evidence="1 2">
    <name type="scientific">Anaerobacillus alkaliphilus</name>
    <dbReference type="NCBI Taxonomy" id="1548597"/>
    <lineage>
        <taxon>Bacteria</taxon>
        <taxon>Bacillati</taxon>
        <taxon>Bacillota</taxon>
        <taxon>Bacilli</taxon>
        <taxon>Bacillales</taxon>
        <taxon>Bacillaceae</taxon>
        <taxon>Anaerobacillus</taxon>
    </lineage>
</organism>
<dbReference type="GO" id="GO:0006508">
    <property type="term" value="P:proteolysis"/>
    <property type="evidence" value="ECO:0007669"/>
    <property type="project" value="InterPro"/>
</dbReference>
<evidence type="ECO:0000313" key="2">
    <source>
        <dbReference type="Proteomes" id="UP000290649"/>
    </source>
</evidence>
<dbReference type="Pfam" id="PF01244">
    <property type="entry name" value="Peptidase_M19"/>
    <property type="match status" value="1"/>
</dbReference>
<dbReference type="CDD" id="cd01301">
    <property type="entry name" value="rDP_like"/>
    <property type="match status" value="1"/>
</dbReference>
<dbReference type="InterPro" id="IPR032466">
    <property type="entry name" value="Metal_Hydrolase"/>
</dbReference>
<name>A0A4Q0VZP1_9BACI</name>
<dbReference type="GO" id="GO:0070573">
    <property type="term" value="F:metallodipeptidase activity"/>
    <property type="evidence" value="ECO:0007669"/>
    <property type="project" value="InterPro"/>
</dbReference>